<dbReference type="GO" id="GO:0006310">
    <property type="term" value="P:DNA recombination"/>
    <property type="evidence" value="ECO:0007669"/>
    <property type="project" value="InterPro"/>
</dbReference>
<sequence length="328" mass="38065">MKAEFYKQEAFAASCSKSDTIEIVGGEQYILSAVMHADERNRAMSEALGQDVFHYHLHVVYVPVVEKQILWSKRCKDKSLVGTVKETIMQVSSSKKWLSKPALDEQGAPILQKNGKPVLRKSYSVLQDDFFKTMRNAGYTDTDVERGERGSSEEHLTVTQFKVEREQERLEEITAQMQQKEQQAASLEKKIEKIQKQQIAVQKVEQIEPHAVPFSSKVMLDRSEYENLAAAAKKLYVQERKEFKLQKALDTAMKMISELKAKVAALTSELTEYKSVRGQLNTAELEQQNELLRNKLHRYEMVIERNSLWHLFRPIRKTKDFTRQEEYR</sequence>
<gene>
    <name evidence="3" type="ORF">RO1_37730</name>
</gene>
<reference evidence="3 4" key="1">
    <citation type="submission" date="2010-03" db="EMBL/GenBank/DDBJ databases">
        <title>The genome sequence of Roseburia intestinalis XB6B4.</title>
        <authorList>
            <consortium name="metaHIT consortium -- http://www.metahit.eu/"/>
            <person name="Pajon A."/>
            <person name="Turner K."/>
            <person name="Parkhill J."/>
            <person name="Bernalier A."/>
        </authorList>
    </citation>
    <scope>NUCLEOTIDE SEQUENCE [LARGE SCALE GENOMIC DNA]</scope>
    <source>
        <strain evidence="3 4">XB6B4</strain>
    </source>
</reference>
<dbReference type="Proteomes" id="UP000008953">
    <property type="component" value="Chromosome"/>
</dbReference>
<dbReference type="Gene3D" id="3.30.930.30">
    <property type="match status" value="1"/>
</dbReference>
<evidence type="ECO:0000256" key="1">
    <source>
        <dbReference type="ARBA" id="ARBA00010657"/>
    </source>
</evidence>
<reference evidence="3 4" key="2">
    <citation type="submission" date="2010-03" db="EMBL/GenBank/DDBJ databases">
        <authorList>
            <person name="Pajon A."/>
        </authorList>
    </citation>
    <scope>NUCLEOTIDE SEQUENCE [LARGE SCALE GENOMIC DNA]</scope>
    <source>
        <strain evidence="3 4">XB6B4</strain>
    </source>
</reference>
<proteinExistence type="inferred from homology"/>
<dbReference type="HOGENOM" id="CLU_846999_0_0_9"/>
<keyword evidence="2" id="KW-0175">Coiled coil</keyword>
<evidence type="ECO:0000313" key="3">
    <source>
        <dbReference type="EMBL" id="CBL14009.1"/>
    </source>
</evidence>
<feature type="coiled-coil region" evidence="2">
    <location>
        <begin position="249"/>
        <end position="302"/>
    </location>
</feature>
<dbReference type="GO" id="GO:0003677">
    <property type="term" value="F:DNA binding"/>
    <property type="evidence" value="ECO:0007669"/>
    <property type="project" value="InterPro"/>
</dbReference>
<accession>D4L319</accession>
<name>D4L319_9FIRM</name>
<dbReference type="Pfam" id="PF01076">
    <property type="entry name" value="Mob_Pre"/>
    <property type="match status" value="1"/>
</dbReference>
<evidence type="ECO:0000256" key="2">
    <source>
        <dbReference type="SAM" id="Coils"/>
    </source>
</evidence>
<dbReference type="KEGG" id="rix:RO1_37730"/>
<dbReference type="PATRIC" id="fig|718255.3.peg.1131"/>
<dbReference type="EMBL" id="FP929050">
    <property type="protein sequence ID" value="CBL14009.1"/>
    <property type="molecule type" value="Genomic_DNA"/>
</dbReference>
<comment type="similarity">
    <text evidence="1">Belongs to the plasmid mobilization pre family.</text>
</comment>
<evidence type="ECO:0000313" key="4">
    <source>
        <dbReference type="Proteomes" id="UP000008953"/>
    </source>
</evidence>
<feature type="coiled-coil region" evidence="2">
    <location>
        <begin position="163"/>
        <end position="207"/>
    </location>
</feature>
<dbReference type="AlphaFoldDB" id="D4L319"/>
<organism evidence="3 4">
    <name type="scientific">Roseburia intestinalis XB6B4</name>
    <dbReference type="NCBI Taxonomy" id="718255"/>
    <lineage>
        <taxon>Bacteria</taxon>
        <taxon>Bacillati</taxon>
        <taxon>Bacillota</taxon>
        <taxon>Clostridia</taxon>
        <taxon>Lachnospirales</taxon>
        <taxon>Lachnospiraceae</taxon>
        <taxon>Roseburia</taxon>
    </lineage>
</organism>
<dbReference type="InterPro" id="IPR001668">
    <property type="entry name" value="Mob_Pre"/>
</dbReference>
<protein>
    <submittedName>
        <fullName evidence="3">Plasmid recombination enzyme</fullName>
    </submittedName>
</protein>